<reference evidence="2 3" key="1">
    <citation type="submission" date="2016-10" db="EMBL/GenBank/DDBJ databases">
        <authorList>
            <person name="de Groot N.N."/>
        </authorList>
    </citation>
    <scope>NUCLEOTIDE SEQUENCE [LARGE SCALE GENOMIC DNA]</scope>
    <source>
        <strain evidence="2 3">A-4</strain>
    </source>
</reference>
<accession>A0A1G6BP81</accession>
<name>A0A1G6BP81_9STRE</name>
<dbReference type="STRING" id="439219.SAMN02910293_01135"/>
<organism evidence="2 3">
    <name type="scientific">Streptococcus henryi</name>
    <dbReference type="NCBI Taxonomy" id="439219"/>
    <lineage>
        <taxon>Bacteria</taxon>
        <taxon>Bacillati</taxon>
        <taxon>Bacillota</taxon>
        <taxon>Bacilli</taxon>
        <taxon>Lactobacillales</taxon>
        <taxon>Streptococcaceae</taxon>
        <taxon>Streptococcus</taxon>
    </lineage>
</organism>
<protein>
    <submittedName>
        <fullName evidence="2">Uncharacterized protein</fullName>
    </submittedName>
</protein>
<evidence type="ECO:0000313" key="3">
    <source>
        <dbReference type="Proteomes" id="UP000182508"/>
    </source>
</evidence>
<keyword evidence="3" id="KW-1185">Reference proteome</keyword>
<evidence type="ECO:0000256" key="1">
    <source>
        <dbReference type="SAM" id="Coils"/>
    </source>
</evidence>
<dbReference type="EMBL" id="FMXP01000013">
    <property type="protein sequence ID" value="SDB22446.1"/>
    <property type="molecule type" value="Genomic_DNA"/>
</dbReference>
<evidence type="ECO:0000313" key="2">
    <source>
        <dbReference type="EMBL" id="SDB22446.1"/>
    </source>
</evidence>
<feature type="coiled-coil region" evidence="1">
    <location>
        <begin position="21"/>
        <end position="48"/>
    </location>
</feature>
<proteinExistence type="predicted"/>
<keyword evidence="1" id="KW-0175">Coiled coil</keyword>
<gene>
    <name evidence="2" type="ORF">SAMN02910293_01135</name>
</gene>
<dbReference type="AlphaFoldDB" id="A0A1G6BP81"/>
<dbReference type="Proteomes" id="UP000182508">
    <property type="component" value="Unassembled WGS sequence"/>
</dbReference>
<sequence>MIIKEQDTFIMIPKAIFKLPSEKKAQALKELEADMKKISNTRRFHEYNKFDWSIDEKGGALSNT</sequence>